<reference evidence="1" key="1">
    <citation type="journal article" date="2013" name="J. Plant Res.">
        <title>Effect of fungi and light on seed germination of three Opuntia species from semiarid lands of central Mexico.</title>
        <authorList>
            <person name="Delgado-Sanchez P."/>
            <person name="Jimenez-Bremont J.F."/>
            <person name="Guerrero-Gonzalez Mde L."/>
            <person name="Flores J."/>
        </authorList>
    </citation>
    <scope>NUCLEOTIDE SEQUENCE</scope>
    <source>
        <tissue evidence="1">Cladode</tissue>
    </source>
</reference>
<name>A0A7C9A2K4_OPUST</name>
<protein>
    <submittedName>
        <fullName evidence="1">Uncharacterized protein</fullName>
    </submittedName>
</protein>
<dbReference type="EMBL" id="GISG01198030">
    <property type="protein sequence ID" value="MBA4657799.1"/>
    <property type="molecule type" value="Transcribed_RNA"/>
</dbReference>
<proteinExistence type="predicted"/>
<organism evidence="1">
    <name type="scientific">Opuntia streptacantha</name>
    <name type="common">Prickly pear cactus</name>
    <name type="synonym">Opuntia cardona</name>
    <dbReference type="NCBI Taxonomy" id="393608"/>
    <lineage>
        <taxon>Eukaryota</taxon>
        <taxon>Viridiplantae</taxon>
        <taxon>Streptophyta</taxon>
        <taxon>Embryophyta</taxon>
        <taxon>Tracheophyta</taxon>
        <taxon>Spermatophyta</taxon>
        <taxon>Magnoliopsida</taxon>
        <taxon>eudicotyledons</taxon>
        <taxon>Gunneridae</taxon>
        <taxon>Pentapetalae</taxon>
        <taxon>Caryophyllales</taxon>
        <taxon>Cactineae</taxon>
        <taxon>Cactaceae</taxon>
        <taxon>Opuntioideae</taxon>
        <taxon>Opuntia</taxon>
    </lineage>
</organism>
<sequence>MPHIHCNSSKVVSKLLPKQNPQSVMIKYQLKISDHIHLGISSNMWGALLAELGQQKSPKRILSTNQNQSSPSPEHLIKHLNYWSILARNPQETVTTLTQAALLRYVQAKPPPVYSFTQQRGVSTSPST</sequence>
<accession>A0A7C9A2K4</accession>
<evidence type="ECO:0000313" key="1">
    <source>
        <dbReference type="EMBL" id="MBA4657799.1"/>
    </source>
</evidence>
<dbReference type="AlphaFoldDB" id="A0A7C9A2K4"/>
<reference evidence="1" key="2">
    <citation type="submission" date="2020-07" db="EMBL/GenBank/DDBJ databases">
        <authorList>
            <person name="Vera ALvarez R."/>
            <person name="Arias-Moreno D.M."/>
            <person name="Jimenez-Jacinto V."/>
            <person name="Jimenez-Bremont J.F."/>
            <person name="Swaminathan K."/>
            <person name="Moose S.P."/>
            <person name="Guerrero-Gonzalez M.L."/>
            <person name="Marino-Ramirez L."/>
            <person name="Landsman D."/>
            <person name="Rodriguez-Kessler M."/>
            <person name="Delgado-Sanchez P."/>
        </authorList>
    </citation>
    <scope>NUCLEOTIDE SEQUENCE</scope>
    <source>
        <tissue evidence="1">Cladode</tissue>
    </source>
</reference>